<dbReference type="EMBL" id="CADCWF010000367">
    <property type="protein sequence ID" value="CAA9584231.1"/>
    <property type="molecule type" value="Genomic_DNA"/>
</dbReference>
<reference evidence="1" key="1">
    <citation type="submission" date="2020-02" db="EMBL/GenBank/DDBJ databases">
        <authorList>
            <person name="Meier V. D."/>
        </authorList>
    </citation>
    <scope>NUCLEOTIDE SEQUENCE</scope>
    <source>
        <strain evidence="1">AVDCRST_MAG59</strain>
    </source>
</reference>
<organism evidence="1">
    <name type="scientific">uncultured Thermomicrobiales bacterium</name>
    <dbReference type="NCBI Taxonomy" id="1645740"/>
    <lineage>
        <taxon>Bacteria</taxon>
        <taxon>Pseudomonadati</taxon>
        <taxon>Thermomicrobiota</taxon>
        <taxon>Thermomicrobia</taxon>
        <taxon>Thermomicrobiales</taxon>
        <taxon>environmental samples</taxon>
    </lineage>
</organism>
<dbReference type="AlphaFoldDB" id="A0A6J4VPC3"/>
<protein>
    <submittedName>
        <fullName evidence="1">Uncharacterized protein</fullName>
    </submittedName>
</protein>
<evidence type="ECO:0000313" key="1">
    <source>
        <dbReference type="EMBL" id="CAA9584231.1"/>
    </source>
</evidence>
<gene>
    <name evidence="1" type="ORF">AVDCRST_MAG59-5249</name>
</gene>
<accession>A0A6J4VPC3</accession>
<name>A0A6J4VPC3_9BACT</name>
<proteinExistence type="predicted"/>
<sequence>MPYRLLPVHRTPAQHRWAPMHPSSGLQALQPTRSVSLEHLSCLAVRRLRRTRLHPRILQIARSEGQTAVGG</sequence>